<evidence type="ECO:0000259" key="7">
    <source>
        <dbReference type="PROSITE" id="PS50011"/>
    </source>
</evidence>
<keyword evidence="4" id="KW-0547">Nucleotide-binding</keyword>
<dbReference type="Proteomes" id="UP000285301">
    <property type="component" value="Unassembled WGS sequence"/>
</dbReference>
<comment type="caution">
    <text evidence="8">The sequence shown here is derived from an EMBL/GenBank/DDBJ whole genome shotgun (WGS) entry which is preliminary data.</text>
</comment>
<keyword evidence="3" id="KW-0808">Transferase</keyword>
<dbReference type="GO" id="GO:0005856">
    <property type="term" value="C:cytoskeleton"/>
    <property type="evidence" value="ECO:0007669"/>
    <property type="project" value="TreeGrafter"/>
</dbReference>
<sequence length="109" mass="13204">MNTKNIDFHSRFHQQALVEVKILEHLTKKDSEGQCNVIHMLDYFYFRNHLCITFELLGMNLYELIKMNNYQGFSLNLIRKFSYSLIQCLRLLYRENIIHCDLKPYINQI</sequence>
<dbReference type="SUPFAM" id="SSF56112">
    <property type="entry name" value="Protein kinase-like (PK-like)"/>
    <property type="match status" value="1"/>
</dbReference>
<evidence type="ECO:0000256" key="3">
    <source>
        <dbReference type="ARBA" id="ARBA00022679"/>
    </source>
</evidence>
<proteinExistence type="inferred from homology"/>
<dbReference type="PANTHER" id="PTHR24058:SF22">
    <property type="entry name" value="DUAL SPECIFICITY TYROSINE-PHOSPHORYLATION-REGULATED KINASE 4"/>
    <property type="match status" value="1"/>
</dbReference>
<evidence type="ECO:0000256" key="5">
    <source>
        <dbReference type="ARBA" id="ARBA00022777"/>
    </source>
</evidence>
<gene>
    <name evidence="8" type="ORF">B4U79_18578</name>
</gene>
<name>A0A443QE76_9ACAR</name>
<keyword evidence="2" id="KW-0723">Serine/threonine-protein kinase</keyword>
<dbReference type="Gene3D" id="1.10.510.10">
    <property type="entry name" value="Transferase(Phosphotransferase) domain 1"/>
    <property type="match status" value="1"/>
</dbReference>
<evidence type="ECO:0000256" key="1">
    <source>
        <dbReference type="ARBA" id="ARBA00008867"/>
    </source>
</evidence>
<evidence type="ECO:0000256" key="2">
    <source>
        <dbReference type="ARBA" id="ARBA00022527"/>
    </source>
</evidence>
<dbReference type="InterPro" id="IPR000719">
    <property type="entry name" value="Prot_kinase_dom"/>
</dbReference>
<dbReference type="STRING" id="1965070.A0A443QE76"/>
<keyword evidence="6" id="KW-0067">ATP-binding</keyword>
<comment type="similarity">
    <text evidence="1">Belongs to the protein kinase superfamily. CMGC Ser/Thr protein kinase family. MNB/DYRK subfamily.</text>
</comment>
<dbReference type="GO" id="GO:0005737">
    <property type="term" value="C:cytoplasm"/>
    <property type="evidence" value="ECO:0007669"/>
    <property type="project" value="TreeGrafter"/>
</dbReference>
<protein>
    <submittedName>
        <fullName evidence="8">Dual specificity tyrosine-phosphorylation-regulated kinase 4-like protein</fullName>
    </submittedName>
</protein>
<dbReference type="InterPro" id="IPR011009">
    <property type="entry name" value="Kinase-like_dom_sf"/>
</dbReference>
<keyword evidence="9" id="KW-1185">Reference proteome</keyword>
<dbReference type="PROSITE" id="PS50011">
    <property type="entry name" value="PROTEIN_KINASE_DOM"/>
    <property type="match status" value="1"/>
</dbReference>
<evidence type="ECO:0000256" key="6">
    <source>
        <dbReference type="ARBA" id="ARBA00022840"/>
    </source>
</evidence>
<evidence type="ECO:0000313" key="9">
    <source>
        <dbReference type="Proteomes" id="UP000285301"/>
    </source>
</evidence>
<dbReference type="EMBL" id="NCKU01009407">
    <property type="protein sequence ID" value="RWS01317.1"/>
    <property type="molecule type" value="Genomic_DNA"/>
</dbReference>
<dbReference type="GO" id="GO:0005524">
    <property type="term" value="F:ATP binding"/>
    <property type="evidence" value="ECO:0007669"/>
    <property type="project" value="UniProtKB-KW"/>
</dbReference>
<organism evidence="8 9">
    <name type="scientific">Dinothrombium tinctorium</name>
    <dbReference type="NCBI Taxonomy" id="1965070"/>
    <lineage>
        <taxon>Eukaryota</taxon>
        <taxon>Metazoa</taxon>
        <taxon>Ecdysozoa</taxon>
        <taxon>Arthropoda</taxon>
        <taxon>Chelicerata</taxon>
        <taxon>Arachnida</taxon>
        <taxon>Acari</taxon>
        <taxon>Acariformes</taxon>
        <taxon>Trombidiformes</taxon>
        <taxon>Prostigmata</taxon>
        <taxon>Anystina</taxon>
        <taxon>Parasitengona</taxon>
        <taxon>Trombidioidea</taxon>
        <taxon>Trombidiidae</taxon>
        <taxon>Dinothrombium</taxon>
    </lineage>
</organism>
<dbReference type="OrthoDB" id="9332038at2759"/>
<dbReference type="Pfam" id="PF00069">
    <property type="entry name" value="Pkinase"/>
    <property type="match status" value="1"/>
</dbReference>
<reference evidence="8 9" key="1">
    <citation type="journal article" date="2018" name="Gigascience">
        <title>Genomes of trombidid mites reveal novel predicted allergens and laterally-transferred genes associated with secondary metabolism.</title>
        <authorList>
            <person name="Dong X."/>
            <person name="Chaisiri K."/>
            <person name="Xia D."/>
            <person name="Armstrong S.D."/>
            <person name="Fang Y."/>
            <person name="Donnelly M.J."/>
            <person name="Kadowaki T."/>
            <person name="McGarry J.W."/>
            <person name="Darby A.C."/>
            <person name="Makepeace B.L."/>
        </authorList>
    </citation>
    <scope>NUCLEOTIDE SEQUENCE [LARGE SCALE GENOMIC DNA]</scope>
    <source>
        <strain evidence="8">UoL-WK</strain>
    </source>
</reference>
<feature type="domain" description="Protein kinase" evidence="7">
    <location>
        <begin position="1"/>
        <end position="109"/>
    </location>
</feature>
<dbReference type="GO" id="GO:0005634">
    <property type="term" value="C:nucleus"/>
    <property type="evidence" value="ECO:0007669"/>
    <property type="project" value="TreeGrafter"/>
</dbReference>
<dbReference type="GO" id="GO:0004674">
    <property type="term" value="F:protein serine/threonine kinase activity"/>
    <property type="evidence" value="ECO:0007669"/>
    <property type="project" value="UniProtKB-KW"/>
</dbReference>
<dbReference type="InterPro" id="IPR050494">
    <property type="entry name" value="Ser_Thr_dual-spec_kinase"/>
</dbReference>
<keyword evidence="5 8" id="KW-0418">Kinase</keyword>
<evidence type="ECO:0000256" key="4">
    <source>
        <dbReference type="ARBA" id="ARBA00022741"/>
    </source>
</evidence>
<accession>A0A443QE76</accession>
<dbReference type="PANTHER" id="PTHR24058">
    <property type="entry name" value="DUAL SPECIFICITY PROTEIN KINASE"/>
    <property type="match status" value="1"/>
</dbReference>
<dbReference type="AlphaFoldDB" id="A0A443QE76"/>
<dbReference type="Gene3D" id="3.30.200.20">
    <property type="entry name" value="Phosphorylase Kinase, domain 1"/>
    <property type="match status" value="1"/>
</dbReference>
<evidence type="ECO:0000313" key="8">
    <source>
        <dbReference type="EMBL" id="RWS01317.1"/>
    </source>
</evidence>